<accession>A0A0G1XNH5</accession>
<dbReference type="PIRSF" id="PIRSF000239">
    <property type="entry name" value="AHPC"/>
    <property type="match status" value="1"/>
</dbReference>
<dbReference type="InterPro" id="IPR013766">
    <property type="entry name" value="Thioredoxin_domain"/>
</dbReference>
<dbReference type="Gene3D" id="3.40.30.10">
    <property type="entry name" value="Glutaredoxin"/>
    <property type="match status" value="1"/>
</dbReference>
<keyword evidence="3" id="KW-0560">Oxidoreductase</keyword>
<dbReference type="GO" id="GO:0033554">
    <property type="term" value="P:cellular response to stress"/>
    <property type="evidence" value="ECO:0007669"/>
    <property type="project" value="TreeGrafter"/>
</dbReference>
<evidence type="ECO:0000256" key="2">
    <source>
        <dbReference type="ARBA" id="ARBA00022862"/>
    </source>
</evidence>
<sequence>MNYCSSDSCCESSVLKIGKPAPVFSGVEAYQAGSADFRRVSLSDYKEKWLVFFFYPRDFTFVCPTELTGFSKHEADFKKLKAEVLACSTDSTWSHKAWFERDLKDVKYPILADTTKRVAEAYGVLNEDDGSAERGLFIIDPEGILRYMLVSAGSVGRSVKETLRVLEAIQSGERCPVDWEPGQKTLGKAS</sequence>
<evidence type="ECO:0000259" key="6">
    <source>
        <dbReference type="PROSITE" id="PS51352"/>
    </source>
</evidence>
<evidence type="ECO:0000256" key="4">
    <source>
        <dbReference type="ARBA" id="ARBA00023284"/>
    </source>
</evidence>
<keyword evidence="1" id="KW-0575">Peroxidase</keyword>
<reference evidence="7 8" key="1">
    <citation type="journal article" date="2015" name="Nature">
        <title>rRNA introns, odd ribosomes, and small enigmatic genomes across a large radiation of phyla.</title>
        <authorList>
            <person name="Brown C.T."/>
            <person name="Hug L.A."/>
            <person name="Thomas B.C."/>
            <person name="Sharon I."/>
            <person name="Castelle C.J."/>
            <person name="Singh A."/>
            <person name="Wilkins M.J."/>
            <person name="Williams K.H."/>
            <person name="Banfield J.F."/>
        </authorList>
    </citation>
    <scope>NUCLEOTIDE SEQUENCE [LARGE SCALE GENOMIC DNA]</scope>
</reference>
<dbReference type="GO" id="GO:0006979">
    <property type="term" value="P:response to oxidative stress"/>
    <property type="evidence" value="ECO:0007669"/>
    <property type="project" value="TreeGrafter"/>
</dbReference>
<dbReference type="CDD" id="cd03015">
    <property type="entry name" value="PRX_Typ2cys"/>
    <property type="match status" value="1"/>
</dbReference>
<dbReference type="InterPro" id="IPR024706">
    <property type="entry name" value="Peroxiredoxin_AhpC-typ"/>
</dbReference>
<dbReference type="GO" id="GO:0042744">
    <property type="term" value="P:hydrogen peroxide catabolic process"/>
    <property type="evidence" value="ECO:0007669"/>
    <property type="project" value="TreeGrafter"/>
</dbReference>
<dbReference type="InterPro" id="IPR036249">
    <property type="entry name" value="Thioredoxin-like_sf"/>
</dbReference>
<evidence type="ECO:0000256" key="3">
    <source>
        <dbReference type="ARBA" id="ARBA00023002"/>
    </source>
</evidence>
<dbReference type="GO" id="GO:0008379">
    <property type="term" value="F:thioredoxin peroxidase activity"/>
    <property type="evidence" value="ECO:0007669"/>
    <property type="project" value="TreeGrafter"/>
</dbReference>
<dbReference type="Proteomes" id="UP000034711">
    <property type="component" value="Unassembled WGS sequence"/>
</dbReference>
<protein>
    <submittedName>
        <fullName evidence="7">Alkyl hydroperoxide reductase/ Thiol specific antioxidant/ Mal allergen</fullName>
    </submittedName>
</protein>
<name>A0A0G1XNH5_9BACT</name>
<dbReference type="AlphaFoldDB" id="A0A0G1XNH5"/>
<dbReference type="InterPro" id="IPR000866">
    <property type="entry name" value="AhpC/TSA"/>
</dbReference>
<evidence type="ECO:0000256" key="5">
    <source>
        <dbReference type="PIRSR" id="PIRSR000239-1"/>
    </source>
</evidence>
<feature type="active site" description="Cysteine sulfenic acid (-SOH) intermediate; for peroxidase activity" evidence="5">
    <location>
        <position position="63"/>
    </location>
</feature>
<comment type="caution">
    <text evidence="7">The sequence shown here is derived from an EMBL/GenBank/DDBJ whole genome shotgun (WGS) entry which is preliminary data.</text>
</comment>
<dbReference type="PANTHER" id="PTHR10681:SF121">
    <property type="entry name" value="ALKYL HYDROPEROXIDE REDUCTASE C"/>
    <property type="match status" value="1"/>
</dbReference>
<gene>
    <name evidence="7" type="ORF">UY77_C0022G0007</name>
</gene>
<feature type="domain" description="Thioredoxin" evidence="6">
    <location>
        <begin position="15"/>
        <end position="171"/>
    </location>
</feature>
<dbReference type="InterPro" id="IPR050217">
    <property type="entry name" value="Peroxiredoxin"/>
</dbReference>
<dbReference type="Pfam" id="PF00578">
    <property type="entry name" value="AhpC-TSA"/>
    <property type="match status" value="1"/>
</dbReference>
<proteinExistence type="predicted"/>
<dbReference type="PATRIC" id="fig|1618980.3.peg.390"/>
<evidence type="ECO:0000313" key="7">
    <source>
        <dbReference type="EMBL" id="KKW32491.1"/>
    </source>
</evidence>
<keyword evidence="2" id="KW-0049">Antioxidant</keyword>
<keyword evidence="4" id="KW-0676">Redox-active center</keyword>
<organism evidence="7 8">
    <name type="scientific">Candidatus Uhrbacteria bacterium GW2011_GWA2_53_10</name>
    <dbReference type="NCBI Taxonomy" id="1618980"/>
    <lineage>
        <taxon>Bacteria</taxon>
        <taxon>Candidatus Uhriibacteriota</taxon>
    </lineage>
</organism>
<dbReference type="PANTHER" id="PTHR10681">
    <property type="entry name" value="THIOREDOXIN PEROXIDASE"/>
    <property type="match status" value="1"/>
</dbReference>
<dbReference type="GO" id="GO:0005829">
    <property type="term" value="C:cytosol"/>
    <property type="evidence" value="ECO:0007669"/>
    <property type="project" value="TreeGrafter"/>
</dbReference>
<evidence type="ECO:0000313" key="8">
    <source>
        <dbReference type="Proteomes" id="UP000034711"/>
    </source>
</evidence>
<dbReference type="SUPFAM" id="SSF52833">
    <property type="entry name" value="Thioredoxin-like"/>
    <property type="match status" value="1"/>
</dbReference>
<dbReference type="PROSITE" id="PS51352">
    <property type="entry name" value="THIOREDOXIN_2"/>
    <property type="match status" value="1"/>
</dbReference>
<evidence type="ECO:0000256" key="1">
    <source>
        <dbReference type="ARBA" id="ARBA00022559"/>
    </source>
</evidence>
<dbReference type="EMBL" id="LCRI01000022">
    <property type="protein sequence ID" value="KKW32491.1"/>
    <property type="molecule type" value="Genomic_DNA"/>
</dbReference>
<dbReference type="GO" id="GO:0045454">
    <property type="term" value="P:cell redox homeostasis"/>
    <property type="evidence" value="ECO:0007669"/>
    <property type="project" value="TreeGrafter"/>
</dbReference>